<comment type="caution">
    <text evidence="5">The sequence shown here is derived from an EMBL/GenBank/DDBJ whole genome shotgun (WGS) entry which is preliminary data.</text>
</comment>
<dbReference type="SUPFAM" id="SSF50891">
    <property type="entry name" value="Cyclophilin-like"/>
    <property type="match status" value="1"/>
</dbReference>
<protein>
    <submittedName>
        <fullName evidence="5">Allophanate hydrolase</fullName>
    </submittedName>
</protein>
<evidence type="ECO:0000256" key="3">
    <source>
        <dbReference type="ARBA" id="ARBA00022840"/>
    </source>
</evidence>
<dbReference type="OrthoDB" id="9768696at2"/>
<dbReference type="GO" id="GO:0005524">
    <property type="term" value="F:ATP binding"/>
    <property type="evidence" value="ECO:0007669"/>
    <property type="project" value="UniProtKB-KW"/>
</dbReference>
<keyword evidence="1" id="KW-0547">Nucleotide-binding</keyword>
<evidence type="ECO:0000313" key="5">
    <source>
        <dbReference type="EMBL" id="RIA47649.1"/>
    </source>
</evidence>
<dbReference type="RefSeq" id="WP_119062019.1">
    <property type="nucleotide sequence ID" value="NZ_QXDF01000002.1"/>
</dbReference>
<feature type="domain" description="Carboxyltransferase" evidence="4">
    <location>
        <begin position="26"/>
        <end position="307"/>
    </location>
</feature>
<dbReference type="InterPro" id="IPR052708">
    <property type="entry name" value="PxpC"/>
</dbReference>
<keyword evidence="3" id="KW-0067">ATP-binding</keyword>
<evidence type="ECO:0000256" key="1">
    <source>
        <dbReference type="ARBA" id="ARBA00022741"/>
    </source>
</evidence>
<sequence length="344" mass="37000">MTASLRVVAPGMHTSIQDLGRTGFQHLGVPVSGALDTEALRLANLLVGNAHGEAALEIMHLGPTLEVCSESVRIALAGGSGTIEVEGQAQPVPGFHSVRLQRGDRFRVTASGESATAYLAVEGGFDIAEVLSSRSTYARGGFGGHFGRALDAGDVLPLRRCQVETRPERMLTQGGLPRPERVRVILGPQDDYFTHSAIDALRESTYRVSRATDRMGMRLEGPALSHRDQFNIVSDGIAPGAIQVPGDAQPIILLADRQTTGGYPKIATVISCDLPALGRLRPGDEIRFETVTLEAAAEARREAKKRFARLCKTLTHVNTEWTPDEYLLHSENIIGGVVHATEVD</sequence>
<dbReference type="InterPro" id="IPR003778">
    <property type="entry name" value="CT_A_B"/>
</dbReference>
<dbReference type="InterPro" id="IPR029000">
    <property type="entry name" value="Cyclophilin-like_dom_sf"/>
</dbReference>
<dbReference type="GO" id="GO:0016787">
    <property type="term" value="F:hydrolase activity"/>
    <property type="evidence" value="ECO:0007669"/>
    <property type="project" value="UniProtKB-KW"/>
</dbReference>
<accession>A0A397PID6</accession>
<keyword evidence="6" id="KW-1185">Reference proteome</keyword>
<dbReference type="Pfam" id="PF02626">
    <property type="entry name" value="CT_A_B"/>
    <property type="match status" value="1"/>
</dbReference>
<reference evidence="5 6" key="1">
    <citation type="submission" date="2018-08" db="EMBL/GenBank/DDBJ databases">
        <title>Genomic Encyclopedia of Archaeal and Bacterial Type Strains, Phase II (KMG-II): from individual species to whole genera.</title>
        <authorList>
            <person name="Goeker M."/>
        </authorList>
    </citation>
    <scope>NUCLEOTIDE SEQUENCE [LARGE SCALE GENOMIC DNA]</scope>
    <source>
        <strain evidence="5 6">DSM 5002</strain>
    </source>
</reference>
<keyword evidence="2 5" id="KW-0378">Hydrolase</keyword>
<dbReference type="SMART" id="SM00797">
    <property type="entry name" value="AHS2"/>
    <property type="match status" value="1"/>
</dbReference>
<dbReference type="PANTHER" id="PTHR43309">
    <property type="entry name" value="5-OXOPROLINASE SUBUNIT C"/>
    <property type="match status" value="1"/>
</dbReference>
<evidence type="ECO:0000256" key="2">
    <source>
        <dbReference type="ARBA" id="ARBA00022801"/>
    </source>
</evidence>
<dbReference type="NCBIfam" id="TIGR00724">
    <property type="entry name" value="urea_amlyse_rel"/>
    <property type="match status" value="1"/>
</dbReference>
<dbReference type="Proteomes" id="UP000266273">
    <property type="component" value="Unassembled WGS sequence"/>
</dbReference>
<dbReference type="EMBL" id="QXDF01000002">
    <property type="protein sequence ID" value="RIA47649.1"/>
    <property type="molecule type" value="Genomic_DNA"/>
</dbReference>
<gene>
    <name evidence="5" type="ORF">BXY53_2211</name>
</gene>
<dbReference type="AlphaFoldDB" id="A0A397PID6"/>
<proteinExistence type="predicted"/>
<dbReference type="PANTHER" id="PTHR43309:SF5">
    <property type="entry name" value="5-OXOPROLINASE SUBUNIT C"/>
    <property type="match status" value="1"/>
</dbReference>
<evidence type="ECO:0000313" key="6">
    <source>
        <dbReference type="Proteomes" id="UP000266273"/>
    </source>
</evidence>
<dbReference type="Gene3D" id="2.40.100.10">
    <property type="entry name" value="Cyclophilin-like"/>
    <property type="match status" value="1"/>
</dbReference>
<name>A0A397PID6_9HYPH</name>
<evidence type="ECO:0000259" key="4">
    <source>
        <dbReference type="SMART" id="SM00797"/>
    </source>
</evidence>
<organism evidence="5 6">
    <name type="scientific">Dichotomicrobium thermohalophilum</name>
    <dbReference type="NCBI Taxonomy" id="933063"/>
    <lineage>
        <taxon>Bacteria</taxon>
        <taxon>Pseudomonadati</taxon>
        <taxon>Pseudomonadota</taxon>
        <taxon>Alphaproteobacteria</taxon>
        <taxon>Hyphomicrobiales</taxon>
        <taxon>Hyphomicrobiaceae</taxon>
        <taxon>Dichotomicrobium</taxon>
    </lineage>
</organism>